<name>A0A183UN17_TOXCA</name>
<evidence type="ECO:0000313" key="2">
    <source>
        <dbReference type="EMBL" id="VDM41208.1"/>
    </source>
</evidence>
<evidence type="ECO:0000313" key="3">
    <source>
        <dbReference type="Proteomes" id="UP000050794"/>
    </source>
</evidence>
<accession>A0A183UN17</accession>
<reference evidence="2 3" key="2">
    <citation type="submission" date="2018-11" db="EMBL/GenBank/DDBJ databases">
        <authorList>
            <consortium name="Pathogen Informatics"/>
        </authorList>
    </citation>
    <scope>NUCLEOTIDE SEQUENCE [LARGE SCALE GENOMIC DNA]</scope>
</reference>
<dbReference type="AlphaFoldDB" id="A0A183UN17"/>
<dbReference type="Proteomes" id="UP000050794">
    <property type="component" value="Unassembled WGS sequence"/>
</dbReference>
<keyword evidence="3" id="KW-1185">Reference proteome</keyword>
<reference evidence="4" key="1">
    <citation type="submission" date="2016-06" db="UniProtKB">
        <authorList>
            <consortium name="WormBaseParasite"/>
        </authorList>
    </citation>
    <scope>IDENTIFICATION</scope>
</reference>
<feature type="compositionally biased region" description="Polar residues" evidence="1">
    <location>
        <begin position="48"/>
        <end position="58"/>
    </location>
</feature>
<evidence type="ECO:0000256" key="1">
    <source>
        <dbReference type="SAM" id="MobiDB-lite"/>
    </source>
</evidence>
<dbReference type="EMBL" id="UYWY01020316">
    <property type="protein sequence ID" value="VDM41208.1"/>
    <property type="molecule type" value="Genomic_DNA"/>
</dbReference>
<dbReference type="WBParaSite" id="TCNE_0000988701-mRNA-1">
    <property type="protein sequence ID" value="TCNE_0000988701-mRNA-1"/>
    <property type="gene ID" value="TCNE_0000988701"/>
</dbReference>
<protein>
    <submittedName>
        <fullName evidence="4">Gypsy retrotransposon integrase 1</fullName>
    </submittedName>
</protein>
<feature type="region of interest" description="Disordered" evidence="1">
    <location>
        <begin position="48"/>
        <end position="99"/>
    </location>
</feature>
<organism evidence="3 4">
    <name type="scientific">Toxocara canis</name>
    <name type="common">Canine roundworm</name>
    <dbReference type="NCBI Taxonomy" id="6265"/>
    <lineage>
        <taxon>Eukaryota</taxon>
        <taxon>Metazoa</taxon>
        <taxon>Ecdysozoa</taxon>
        <taxon>Nematoda</taxon>
        <taxon>Chromadorea</taxon>
        <taxon>Rhabditida</taxon>
        <taxon>Spirurina</taxon>
        <taxon>Ascaridomorpha</taxon>
        <taxon>Ascaridoidea</taxon>
        <taxon>Toxocaridae</taxon>
        <taxon>Toxocara</taxon>
    </lineage>
</organism>
<evidence type="ECO:0000313" key="4">
    <source>
        <dbReference type="WBParaSite" id="TCNE_0000988701-mRNA-1"/>
    </source>
</evidence>
<gene>
    <name evidence="2" type="ORF">TCNE_LOCUS9887</name>
</gene>
<sequence>GSDACSTRYWSEGIHGSGKPVSSEEASQIQIATDQKIFEMFVLEQPSRQHTVTPLNREQTGRVEPNLGDDQTGRPTQARRRSQRLTTEPQRYTYDDVGS</sequence>
<feature type="region of interest" description="Disordered" evidence="1">
    <location>
        <begin position="1"/>
        <end position="28"/>
    </location>
</feature>
<proteinExistence type="predicted"/>